<accession>A0A6N6JEJ2</accession>
<gene>
    <name evidence="2" type="primary">mnmE</name>
    <name evidence="2" type="ORF">KIN_16290</name>
</gene>
<dbReference type="InterPro" id="IPR005225">
    <property type="entry name" value="Small_GTP-bd"/>
</dbReference>
<feature type="domain" description="TrmE-type G" evidence="1">
    <location>
        <begin position="138"/>
        <end position="277"/>
    </location>
</feature>
<dbReference type="EMBL" id="BLJE01000002">
    <property type="protein sequence ID" value="GFE64555.1"/>
    <property type="molecule type" value="Genomic_DNA"/>
</dbReference>
<dbReference type="PANTHER" id="PTHR42714">
    <property type="entry name" value="TRNA MODIFICATION GTPASE GTPBP3"/>
    <property type="match status" value="1"/>
</dbReference>
<dbReference type="Pfam" id="PF01926">
    <property type="entry name" value="MMR_HSR1"/>
    <property type="match status" value="1"/>
</dbReference>
<dbReference type="Gene3D" id="3.40.50.300">
    <property type="entry name" value="P-loop containing nucleotide triphosphate hydrolases"/>
    <property type="match status" value="1"/>
</dbReference>
<dbReference type="InterPro" id="IPR018948">
    <property type="entry name" value="GTP-bd_TrmE_N"/>
</dbReference>
<name>A0A6N6JEJ2_9RHOB</name>
<proteinExistence type="predicted"/>
<evidence type="ECO:0000313" key="3">
    <source>
        <dbReference type="Proteomes" id="UP000436822"/>
    </source>
</evidence>
<organism evidence="2 3">
    <name type="scientific">Litoreibacter roseus</name>
    <dbReference type="NCBI Taxonomy" id="2601869"/>
    <lineage>
        <taxon>Bacteria</taxon>
        <taxon>Pseudomonadati</taxon>
        <taxon>Pseudomonadota</taxon>
        <taxon>Alphaproteobacteria</taxon>
        <taxon>Rhodobacterales</taxon>
        <taxon>Roseobacteraceae</taxon>
        <taxon>Litoreibacter</taxon>
    </lineage>
</organism>
<dbReference type="Gene3D" id="3.30.1360.120">
    <property type="entry name" value="Probable tRNA modification gtpase trme, domain 1"/>
    <property type="match status" value="1"/>
</dbReference>
<dbReference type="SUPFAM" id="SSF52540">
    <property type="entry name" value="P-loop containing nucleoside triphosphate hydrolases"/>
    <property type="match status" value="1"/>
</dbReference>
<protein>
    <submittedName>
        <fullName evidence="2">tRNA modification GTPase MnmE</fullName>
    </submittedName>
</protein>
<evidence type="ECO:0000313" key="2">
    <source>
        <dbReference type="EMBL" id="GFE64555.1"/>
    </source>
</evidence>
<dbReference type="Pfam" id="PF12631">
    <property type="entry name" value="MnmE_helical"/>
    <property type="match status" value="1"/>
</dbReference>
<dbReference type="InterPro" id="IPR027417">
    <property type="entry name" value="P-loop_NTPase"/>
</dbReference>
<dbReference type="CDD" id="cd04164">
    <property type="entry name" value="trmE"/>
    <property type="match status" value="1"/>
</dbReference>
<dbReference type="GO" id="GO:0002098">
    <property type="term" value="P:tRNA wobble uridine modification"/>
    <property type="evidence" value="ECO:0007669"/>
    <property type="project" value="TreeGrafter"/>
</dbReference>
<dbReference type="SUPFAM" id="SSF116878">
    <property type="entry name" value="TrmE connector domain"/>
    <property type="match status" value="1"/>
</dbReference>
<dbReference type="Pfam" id="PF10396">
    <property type="entry name" value="TrmE_N"/>
    <property type="match status" value="1"/>
</dbReference>
<dbReference type="GO" id="GO:0030488">
    <property type="term" value="P:tRNA methylation"/>
    <property type="evidence" value="ECO:0007669"/>
    <property type="project" value="TreeGrafter"/>
</dbReference>
<dbReference type="GO" id="GO:0005737">
    <property type="term" value="C:cytoplasm"/>
    <property type="evidence" value="ECO:0007669"/>
    <property type="project" value="TreeGrafter"/>
</dbReference>
<keyword evidence="3" id="KW-1185">Reference proteome</keyword>
<dbReference type="InterPro" id="IPR025867">
    <property type="entry name" value="MnmE_helical"/>
</dbReference>
<dbReference type="NCBIfam" id="TIGR00231">
    <property type="entry name" value="small_GTP"/>
    <property type="match status" value="1"/>
</dbReference>
<dbReference type="AlphaFoldDB" id="A0A6N6JEJ2"/>
<dbReference type="GO" id="GO:0005525">
    <property type="term" value="F:GTP binding"/>
    <property type="evidence" value="ECO:0007669"/>
    <property type="project" value="InterPro"/>
</dbReference>
<dbReference type="Proteomes" id="UP000436822">
    <property type="component" value="Unassembled WGS sequence"/>
</dbReference>
<dbReference type="InterPro" id="IPR027368">
    <property type="entry name" value="MnmE_dom2"/>
</dbReference>
<dbReference type="NCBIfam" id="NF003661">
    <property type="entry name" value="PRK05291.1-3"/>
    <property type="match status" value="1"/>
</dbReference>
<dbReference type="InterPro" id="IPR006073">
    <property type="entry name" value="GTP-bd"/>
</dbReference>
<dbReference type="Gene3D" id="1.20.120.430">
    <property type="entry name" value="tRNA modification GTPase MnmE domain 2"/>
    <property type="match status" value="1"/>
</dbReference>
<dbReference type="PROSITE" id="PS51709">
    <property type="entry name" value="G_TRME"/>
    <property type="match status" value="1"/>
</dbReference>
<dbReference type="InterPro" id="IPR031168">
    <property type="entry name" value="G_TrmE"/>
</dbReference>
<dbReference type="PANTHER" id="PTHR42714:SF2">
    <property type="entry name" value="TRNA MODIFICATION GTPASE GTPBP3, MITOCHONDRIAL"/>
    <property type="match status" value="1"/>
</dbReference>
<comment type="caution">
    <text evidence="2">The sequence shown here is derived from an EMBL/GenBank/DDBJ whole genome shotgun (WGS) entry which is preliminary data.</text>
</comment>
<evidence type="ECO:0000259" key="1">
    <source>
        <dbReference type="PROSITE" id="PS51709"/>
    </source>
</evidence>
<sequence>MEFQLHGGTAIVERVLGLLSEIDGVRFAEPGEFTRRALENDRLSLTEVEGLADLIDAETEAQRRQAMRVFDGRLQDLVAGWRDYLVRAAALLQVTIDFADEDVPDDTSAEVGLLITKVLEEIDEQLAGIGISERIRSGFEVAILGPPNIGKSTLLNSLAGRDAAITSPHAGTTRDIIEVRMDLGGLPVTLLDTAGLRNASDDVEKIGIERARSRAAKADLRVFLTEDTQKFSSELLQEDDIVLTGKMDLGSKHENGVSGLTGDGVGNLVRRIENILQNRSTGASLATRRRHREALTDAAVSLRQCIILLNSESQIVELVFEELRSALHALECMIGRVDVEAVLDEVFAGFCLGK</sequence>
<reference evidence="2 3" key="1">
    <citation type="submission" date="2019-12" db="EMBL/GenBank/DDBJ databases">
        <title>Litoreibacter badius sp. nov., a novel bacteriochlorophyll a-containing bacterium in the genus Litoreibacter.</title>
        <authorList>
            <person name="Kanamuro M."/>
            <person name="Takabe Y."/>
            <person name="Mori K."/>
            <person name="Takaichi S."/>
            <person name="Hanada S."/>
        </authorList>
    </citation>
    <scope>NUCLEOTIDE SEQUENCE [LARGE SCALE GENOMIC DNA]</scope>
    <source>
        <strain evidence="2 3">K6</strain>
    </source>
</reference>
<dbReference type="InterPro" id="IPR027266">
    <property type="entry name" value="TrmE/GcvT-like"/>
</dbReference>